<dbReference type="AlphaFoldDB" id="A0A8J4BU88"/>
<organism evidence="11 12">
    <name type="scientific">Volvox africanus</name>
    <dbReference type="NCBI Taxonomy" id="51714"/>
    <lineage>
        <taxon>Eukaryota</taxon>
        <taxon>Viridiplantae</taxon>
        <taxon>Chlorophyta</taxon>
        <taxon>core chlorophytes</taxon>
        <taxon>Chlorophyceae</taxon>
        <taxon>CS clade</taxon>
        <taxon>Chlamydomonadales</taxon>
        <taxon>Volvocaceae</taxon>
        <taxon>Volvox</taxon>
    </lineage>
</organism>
<dbReference type="Pfam" id="PF00445">
    <property type="entry name" value="Ribonuclease_T2"/>
    <property type="match status" value="1"/>
</dbReference>
<evidence type="ECO:0000256" key="8">
    <source>
        <dbReference type="PIRSR" id="PIRSR633697-1"/>
    </source>
</evidence>
<feature type="signal peptide" evidence="10">
    <location>
        <begin position="1"/>
        <end position="19"/>
    </location>
</feature>
<name>A0A8J4BU88_9CHLO</name>
<sequence length="259" mass="30092">MDSCLRALTLVSLLCIANSARLLSSNFVFKHKSASGVALQDEDRGFDYFMFVRQWPGSFCSKHACPLVYNRGFHFTIHGLWPNYNDGTWPQFCNKDYDFDEDQIRDLLDELRSEWPTVYDSYEEFWDHEWSKHGTCALDVFPTEHSYFKNILKLHRRYDLAAALGQAGILPSTETVYRTKDVVNAIYNAYGVRPLVHCYDGELSEIWLCLDKKLRPFDCDASHERNDCQKVKIPPFGKTHHPEGQEVAHQQELRLVDAE</sequence>
<feature type="active site" evidence="8">
    <location>
        <position position="133"/>
    </location>
</feature>
<protein>
    <submittedName>
        <fullName evidence="11">Uncharacterized protein</fullName>
    </submittedName>
</protein>
<evidence type="ECO:0000256" key="1">
    <source>
        <dbReference type="ARBA" id="ARBA00007469"/>
    </source>
</evidence>
<gene>
    <name evidence="11" type="ORF">Vafri_19284</name>
</gene>
<evidence type="ECO:0000256" key="3">
    <source>
        <dbReference type="ARBA" id="ARBA00022729"/>
    </source>
</evidence>
<dbReference type="PANTHER" id="PTHR11240:SF22">
    <property type="entry name" value="RIBONUCLEASE T2"/>
    <property type="match status" value="1"/>
</dbReference>
<keyword evidence="6" id="KW-1015">Disulfide bond</keyword>
<reference evidence="11" key="1">
    <citation type="journal article" date="2021" name="Proc. Natl. Acad. Sci. U.S.A.">
        <title>Three genomes in the algal genus Volvox reveal the fate of a haploid sex-determining region after a transition to homothallism.</title>
        <authorList>
            <person name="Yamamoto K."/>
            <person name="Hamaji T."/>
            <person name="Kawai-Toyooka H."/>
            <person name="Matsuzaki R."/>
            <person name="Takahashi F."/>
            <person name="Nishimura Y."/>
            <person name="Kawachi M."/>
            <person name="Noguchi H."/>
            <person name="Minakuchi Y."/>
            <person name="Umen J.G."/>
            <person name="Toyoda A."/>
            <person name="Nozaki H."/>
        </authorList>
    </citation>
    <scope>NUCLEOTIDE SEQUENCE</scope>
    <source>
        <strain evidence="11">NIES-3780</strain>
    </source>
</reference>
<evidence type="ECO:0000256" key="6">
    <source>
        <dbReference type="ARBA" id="ARBA00023157"/>
    </source>
</evidence>
<keyword evidence="3 10" id="KW-0732">Signal</keyword>
<evidence type="ECO:0000256" key="2">
    <source>
        <dbReference type="ARBA" id="ARBA00022722"/>
    </source>
</evidence>
<dbReference type="FunFam" id="3.90.730.10:FF:000007">
    <property type="entry name" value="Ribonuclease T2"/>
    <property type="match status" value="1"/>
</dbReference>
<dbReference type="GO" id="GO:0033897">
    <property type="term" value="F:ribonuclease T2 activity"/>
    <property type="evidence" value="ECO:0007669"/>
    <property type="project" value="InterPro"/>
</dbReference>
<dbReference type="CDD" id="cd01061">
    <property type="entry name" value="RNase_T2_euk"/>
    <property type="match status" value="1"/>
</dbReference>
<dbReference type="EMBL" id="BNCO01000076">
    <property type="protein sequence ID" value="GIL65504.1"/>
    <property type="molecule type" value="Genomic_DNA"/>
</dbReference>
<accession>A0A8J4BU88</accession>
<dbReference type="GO" id="GO:0006401">
    <property type="term" value="P:RNA catabolic process"/>
    <property type="evidence" value="ECO:0007669"/>
    <property type="project" value="TreeGrafter"/>
</dbReference>
<evidence type="ECO:0000256" key="4">
    <source>
        <dbReference type="ARBA" id="ARBA00022759"/>
    </source>
</evidence>
<dbReference type="PROSITE" id="PS00530">
    <property type="entry name" value="RNASE_T2_1"/>
    <property type="match status" value="1"/>
</dbReference>
<dbReference type="InterPro" id="IPR018188">
    <property type="entry name" value="RNase_T2_His_AS_1"/>
</dbReference>
<evidence type="ECO:0000256" key="7">
    <source>
        <dbReference type="ARBA" id="ARBA00023239"/>
    </source>
</evidence>
<feature type="active site" evidence="8">
    <location>
        <position position="129"/>
    </location>
</feature>
<dbReference type="Gene3D" id="3.90.730.10">
    <property type="entry name" value="Ribonuclease T2-like"/>
    <property type="match status" value="1"/>
</dbReference>
<dbReference type="PROSITE" id="PS00531">
    <property type="entry name" value="RNASE_T2_2"/>
    <property type="match status" value="1"/>
</dbReference>
<dbReference type="InterPro" id="IPR036430">
    <property type="entry name" value="RNase_T2-like_sf"/>
</dbReference>
<dbReference type="GO" id="GO:0016787">
    <property type="term" value="F:hydrolase activity"/>
    <property type="evidence" value="ECO:0007669"/>
    <property type="project" value="UniProtKB-KW"/>
</dbReference>
<keyword evidence="2" id="KW-0540">Nuclease</keyword>
<proteinExistence type="inferred from homology"/>
<comment type="caution">
    <text evidence="11">The sequence shown here is derived from an EMBL/GenBank/DDBJ whole genome shotgun (WGS) entry which is preliminary data.</text>
</comment>
<dbReference type="GO" id="GO:0005576">
    <property type="term" value="C:extracellular region"/>
    <property type="evidence" value="ECO:0007669"/>
    <property type="project" value="TreeGrafter"/>
</dbReference>
<dbReference type="InterPro" id="IPR033130">
    <property type="entry name" value="RNase_T2_His_AS_2"/>
</dbReference>
<dbReference type="GO" id="GO:0003723">
    <property type="term" value="F:RNA binding"/>
    <property type="evidence" value="ECO:0007669"/>
    <property type="project" value="InterPro"/>
</dbReference>
<evidence type="ECO:0000313" key="11">
    <source>
        <dbReference type="EMBL" id="GIL65504.1"/>
    </source>
</evidence>
<dbReference type="SUPFAM" id="SSF55895">
    <property type="entry name" value="Ribonuclease Rh-like"/>
    <property type="match status" value="1"/>
</dbReference>
<dbReference type="Proteomes" id="UP000747399">
    <property type="component" value="Unassembled WGS sequence"/>
</dbReference>
<comment type="similarity">
    <text evidence="1 9">Belongs to the RNase T2 family.</text>
</comment>
<keyword evidence="7" id="KW-0456">Lyase</keyword>
<evidence type="ECO:0000313" key="12">
    <source>
        <dbReference type="Proteomes" id="UP000747399"/>
    </source>
</evidence>
<dbReference type="PANTHER" id="PTHR11240">
    <property type="entry name" value="RIBONUCLEASE T2"/>
    <property type="match status" value="1"/>
</dbReference>
<keyword evidence="12" id="KW-1185">Reference proteome</keyword>
<feature type="chain" id="PRO_5035214730" evidence="10">
    <location>
        <begin position="20"/>
        <end position="259"/>
    </location>
</feature>
<evidence type="ECO:0000256" key="5">
    <source>
        <dbReference type="ARBA" id="ARBA00022801"/>
    </source>
</evidence>
<keyword evidence="4" id="KW-0255">Endonuclease</keyword>
<evidence type="ECO:0000256" key="9">
    <source>
        <dbReference type="RuleBase" id="RU004328"/>
    </source>
</evidence>
<keyword evidence="5" id="KW-0378">Hydrolase</keyword>
<dbReference type="InterPro" id="IPR033697">
    <property type="entry name" value="Ribonuclease_T2_eukaryotic"/>
</dbReference>
<dbReference type="InterPro" id="IPR001568">
    <property type="entry name" value="RNase_T2-like"/>
</dbReference>
<evidence type="ECO:0000256" key="10">
    <source>
        <dbReference type="SAM" id="SignalP"/>
    </source>
</evidence>
<feature type="active site" evidence="8">
    <location>
        <position position="78"/>
    </location>
</feature>